<dbReference type="Pfam" id="PF24138">
    <property type="entry name" value="TPR_TNPO3_IPO13_2nd"/>
    <property type="match status" value="1"/>
</dbReference>
<dbReference type="InterPro" id="IPR057941">
    <property type="entry name" value="TPR_TNPO3_IPO13_2nd"/>
</dbReference>
<dbReference type="Gene3D" id="1.25.10.10">
    <property type="entry name" value="Leucine-rich Repeat Variant"/>
    <property type="match status" value="1"/>
</dbReference>
<dbReference type="Pfam" id="PF24139">
    <property type="entry name" value="TPR_TNPO3_IPO13_4th"/>
    <property type="match status" value="1"/>
</dbReference>
<reference evidence="2 3" key="1">
    <citation type="submission" date="2024-01" db="EMBL/GenBank/DDBJ databases">
        <authorList>
            <consortium name="Genoscope - CEA"/>
            <person name="William W."/>
        </authorList>
    </citation>
    <scope>NUCLEOTIDE SEQUENCE [LARGE SCALE GENOMIC DNA]</scope>
    <source>
        <strain evidence="2 3">29B2s-10</strain>
    </source>
</reference>
<feature type="domain" description="Importin N-terminal" evidence="1">
    <location>
        <begin position="27"/>
        <end position="94"/>
    </location>
</feature>
<dbReference type="InterPro" id="IPR051345">
    <property type="entry name" value="Importin_beta-like_NTR"/>
</dbReference>
<dbReference type="InterPro" id="IPR016024">
    <property type="entry name" value="ARM-type_fold"/>
</dbReference>
<proteinExistence type="predicted"/>
<dbReference type="PANTHER" id="PTHR12363:SF53">
    <property type="entry name" value="MRNA TRANSPORT REGULATOR MTR10"/>
    <property type="match status" value="1"/>
</dbReference>
<dbReference type="InterPro" id="IPR011989">
    <property type="entry name" value="ARM-like"/>
</dbReference>
<evidence type="ECO:0000259" key="1">
    <source>
        <dbReference type="PROSITE" id="PS50166"/>
    </source>
</evidence>
<dbReference type="Pfam" id="PF24140">
    <property type="entry name" value="TPR_TNPO3_IPO13_3rd"/>
    <property type="match status" value="1"/>
</dbReference>
<dbReference type="SMART" id="SM00913">
    <property type="entry name" value="IBN_N"/>
    <property type="match status" value="1"/>
</dbReference>
<dbReference type="Pfam" id="PF08389">
    <property type="entry name" value="Xpo1"/>
    <property type="match status" value="1"/>
</dbReference>
<dbReference type="InterPro" id="IPR001494">
    <property type="entry name" value="Importin-beta_N"/>
</dbReference>
<dbReference type="InterPro" id="IPR057942">
    <property type="entry name" value="TPR_TNPO3_IPO13_3rd"/>
</dbReference>
<accession>A0ABP0EIX2</accession>
<dbReference type="PROSITE" id="PS50166">
    <property type="entry name" value="IMPORTIN_B_NT"/>
    <property type="match status" value="1"/>
</dbReference>
<evidence type="ECO:0000313" key="2">
    <source>
        <dbReference type="EMBL" id="CAK7911425.1"/>
    </source>
</evidence>
<sequence length="952" mass="109196">MSSPLTQVKTALATMYSNGTQEEKKTATQLLESFQKSQEAWELVHTILNDSNESIEFRLFAAQTLRSKVTYDLAQLPEGSYPQLKDSLIDLLTKYPDQPHRIIRTQLCIALSQFALQYLTWENALTEIISKLSKEELITSLLDFLKILPEELSDVKKTSLTDDEFNSRTQALITSNVEQVLMILNNLTTSNQGNSKLNSLILDCLNSWIKECPIESILQITTLTNLIFQSLNNEDTFEKSIECLCTIMSETRDIDNHELIDALFQQLLQLHSYMSSNKELLEDPETFGSLTRLYVEAGEAWHVLIAKNPKHFKPLVEILLECCQRNEDLDVVKFTFMFWYLLKQLLTLPKFTDAKQEFSEIYGKLIEIIIRHLTYPTDSNDDDNLFDGDKEQEDKFKEFRYEMGDVLKDCCAVVGPTRALNIPFQQIQTILQSGNNSARWQNLEAPLFSMRAMAKEVPLKEKTILPTIMTFLVQLPEHPKIRYAATLVLGRYTEWTAKNPSFLEPQLNYIIKGFEGADLSKNKDIIVAASHALMYFCQDCSELLVNYLEPLYLLYGQVKDQLDIESTYELTDGLAHVIKQLPEENLYKTLGMFCKPTLDLLNSILNSNEQGDQVYKLLADQLEVLTTFITVLRCKDFEKPISPVCNFFIDSIWPVVSQIISKFGNVLIVSERSLKLIKNSVQSFSTYLNPILPAIATILHDGFAKTKFGCYLWVSGILIREYGDEYSSEDIKESIYQFALSQCSLFYDILKAEQNLKNIPDVIEDFFRMMNDLLMFYPFKMISNFDLLKPTWDSSIVSLNSLDQVNPLVAVLHFLIDLISWGLPTPPISFFDENPQHVREGVQQFLILDNNGGHLMKVVIEGLIYHFHNDIQQDASDLLLKILTVIPDSNVSINWLTDVVKSLPNVSGKELDKLINTVSVSLPNKDNRRIRTSIRDFVHWYSRKNVSPRSEF</sequence>
<dbReference type="Proteomes" id="UP001497600">
    <property type="component" value="Chromosome F"/>
</dbReference>
<protein>
    <submittedName>
        <fullName evidence="2">mRNA transport regulator Mtr10p</fullName>
    </submittedName>
</protein>
<dbReference type="Pfam" id="PF03810">
    <property type="entry name" value="IBN_N"/>
    <property type="match status" value="1"/>
</dbReference>
<dbReference type="InterPro" id="IPR013598">
    <property type="entry name" value="Exportin-1/Importin-b-like"/>
</dbReference>
<dbReference type="SUPFAM" id="SSF48371">
    <property type="entry name" value="ARM repeat"/>
    <property type="match status" value="1"/>
</dbReference>
<gene>
    <name evidence="2" type="primary">MTR10</name>
    <name evidence="2" type="ORF">CAAN4_F02388</name>
</gene>
<organism evidence="2 3">
    <name type="scientific">[Candida] anglica</name>
    <dbReference type="NCBI Taxonomy" id="148631"/>
    <lineage>
        <taxon>Eukaryota</taxon>
        <taxon>Fungi</taxon>
        <taxon>Dikarya</taxon>
        <taxon>Ascomycota</taxon>
        <taxon>Saccharomycotina</taxon>
        <taxon>Pichiomycetes</taxon>
        <taxon>Debaryomycetaceae</taxon>
        <taxon>Kurtzmaniella</taxon>
    </lineage>
</organism>
<name>A0ABP0EIX2_9ASCO</name>
<keyword evidence="3" id="KW-1185">Reference proteome</keyword>
<dbReference type="InterPro" id="IPR058537">
    <property type="entry name" value="TPR_TNPO3_IPO13_4th"/>
</dbReference>
<dbReference type="EMBL" id="OZ004258">
    <property type="protein sequence ID" value="CAK7911425.1"/>
    <property type="molecule type" value="Genomic_DNA"/>
</dbReference>
<evidence type="ECO:0000313" key="3">
    <source>
        <dbReference type="Proteomes" id="UP001497600"/>
    </source>
</evidence>
<dbReference type="PANTHER" id="PTHR12363">
    <property type="entry name" value="TRANSPORTIN 3 AND IMPORTIN 13"/>
    <property type="match status" value="1"/>
</dbReference>